<evidence type="ECO:0000259" key="3">
    <source>
        <dbReference type="PROSITE" id="PS51857"/>
    </source>
</evidence>
<dbReference type="Pfam" id="PF00313">
    <property type="entry name" value="CSD"/>
    <property type="match status" value="1"/>
</dbReference>
<evidence type="ECO:0000256" key="2">
    <source>
        <dbReference type="SAM" id="Phobius"/>
    </source>
</evidence>
<evidence type="ECO:0000256" key="1">
    <source>
        <dbReference type="ARBA" id="ARBA00022553"/>
    </source>
</evidence>
<keyword evidence="2" id="KW-0812">Transmembrane</keyword>
<dbReference type="InterPro" id="IPR012340">
    <property type="entry name" value="NA-bd_OB-fold"/>
</dbReference>
<dbReference type="CDD" id="cd04458">
    <property type="entry name" value="CSP_CDS"/>
    <property type="match status" value="1"/>
</dbReference>
<feature type="transmembrane region" description="Helical" evidence="2">
    <location>
        <begin position="81"/>
        <end position="100"/>
    </location>
</feature>
<reference evidence="5" key="1">
    <citation type="journal article" date="2019" name="Int. J. Syst. Evol. Microbiol.">
        <title>The Global Catalogue of Microorganisms (GCM) 10K type strain sequencing project: providing services to taxonomists for standard genome sequencing and annotation.</title>
        <authorList>
            <consortium name="The Broad Institute Genomics Platform"/>
            <consortium name="The Broad Institute Genome Sequencing Center for Infectious Disease"/>
            <person name="Wu L."/>
            <person name="Ma J."/>
        </authorList>
    </citation>
    <scope>NUCLEOTIDE SEQUENCE [LARGE SCALE GENOMIC DNA]</scope>
    <source>
        <strain evidence="5">SHR3</strain>
    </source>
</reference>
<protein>
    <submittedName>
        <fullName evidence="4">DUF1294 domain-containing protein</fullName>
    </submittedName>
</protein>
<dbReference type="InterPro" id="IPR010718">
    <property type="entry name" value="DUF1294"/>
</dbReference>
<feature type="transmembrane region" description="Helical" evidence="2">
    <location>
        <begin position="106"/>
        <end position="124"/>
    </location>
</feature>
<comment type="caution">
    <text evidence="4">The sequence shown here is derived from an EMBL/GenBank/DDBJ whole genome shotgun (WGS) entry which is preliminary data.</text>
</comment>
<dbReference type="PROSITE" id="PS51857">
    <property type="entry name" value="CSD_2"/>
    <property type="match status" value="1"/>
</dbReference>
<name>A0ABW1ASB7_9RHOO</name>
<dbReference type="PANTHER" id="PTHR12962:SF1">
    <property type="entry name" value="COLD SHOCK DOMAIN-CONTAINING PROTEIN CG9705"/>
    <property type="match status" value="1"/>
</dbReference>
<keyword evidence="2" id="KW-0472">Membrane</keyword>
<dbReference type="EMBL" id="JBHSOG010000043">
    <property type="protein sequence ID" value="MFC5769831.1"/>
    <property type="molecule type" value="Genomic_DNA"/>
</dbReference>
<dbReference type="SUPFAM" id="SSF50249">
    <property type="entry name" value="Nucleic acid-binding proteins"/>
    <property type="match status" value="1"/>
</dbReference>
<dbReference type="PANTHER" id="PTHR12962">
    <property type="entry name" value="CALCIUM-REGULATED HEAT STABLE PROTEIN CRHSP-24-RELATED"/>
    <property type="match status" value="1"/>
</dbReference>
<organism evidence="4 5">
    <name type="scientific">Thauera sinica</name>
    <dbReference type="NCBI Taxonomy" id="2665146"/>
    <lineage>
        <taxon>Bacteria</taxon>
        <taxon>Pseudomonadati</taxon>
        <taxon>Pseudomonadota</taxon>
        <taxon>Betaproteobacteria</taxon>
        <taxon>Rhodocyclales</taxon>
        <taxon>Zoogloeaceae</taxon>
        <taxon>Thauera</taxon>
    </lineage>
</organism>
<sequence length="204" mass="21617">MRHQGRITSWKDDQGFGFITPDGGGEAVFVHVKAFSGASRRPAGGELVTYELTADPRGRARAARVAFAGERGRRQRRPGTSPLPVVLTLAFVGLLAALAMSGRLPLAVPGLYAAASVVAFLLYLGDKSAARNGTWRTAESTLHLCALAGGWPGALAAQRLLRHKSVKREFQVVFWLTVVANCALLGGSMTQPGAALLKSVLARI</sequence>
<keyword evidence="5" id="KW-1185">Reference proteome</keyword>
<gene>
    <name evidence="4" type="ORF">ACFPTN_10645</name>
</gene>
<dbReference type="Gene3D" id="2.40.50.140">
    <property type="entry name" value="Nucleic acid-binding proteins"/>
    <property type="match status" value="1"/>
</dbReference>
<dbReference type="InterPro" id="IPR002059">
    <property type="entry name" value="CSP_DNA-bd"/>
</dbReference>
<feature type="domain" description="CSD" evidence="3">
    <location>
        <begin position="2"/>
        <end position="67"/>
    </location>
</feature>
<dbReference type="SMART" id="SM00357">
    <property type="entry name" value="CSP"/>
    <property type="match status" value="1"/>
</dbReference>
<dbReference type="RefSeq" id="WP_096451467.1">
    <property type="nucleotide sequence ID" value="NZ_JBHSOG010000043.1"/>
</dbReference>
<keyword evidence="2" id="KW-1133">Transmembrane helix</keyword>
<proteinExistence type="predicted"/>
<evidence type="ECO:0000313" key="5">
    <source>
        <dbReference type="Proteomes" id="UP001595974"/>
    </source>
</evidence>
<keyword evidence="1" id="KW-0597">Phosphoprotein</keyword>
<accession>A0ABW1ASB7</accession>
<dbReference type="InterPro" id="IPR052069">
    <property type="entry name" value="Ca-reg_mRNA-binding_domain"/>
</dbReference>
<feature type="transmembrane region" description="Helical" evidence="2">
    <location>
        <begin position="172"/>
        <end position="190"/>
    </location>
</feature>
<dbReference type="InterPro" id="IPR011129">
    <property type="entry name" value="CSD"/>
</dbReference>
<dbReference type="Pfam" id="PF06961">
    <property type="entry name" value="DUF1294"/>
    <property type="match status" value="1"/>
</dbReference>
<evidence type="ECO:0000313" key="4">
    <source>
        <dbReference type="EMBL" id="MFC5769831.1"/>
    </source>
</evidence>
<dbReference type="Proteomes" id="UP001595974">
    <property type="component" value="Unassembled WGS sequence"/>
</dbReference>